<dbReference type="Gene3D" id="2.160.20.120">
    <property type="match status" value="1"/>
</dbReference>
<evidence type="ECO:0000313" key="2">
    <source>
        <dbReference type="EMBL" id="BCT76722.1"/>
    </source>
</evidence>
<dbReference type="Pfam" id="PF13349">
    <property type="entry name" value="DUF4097"/>
    <property type="match status" value="1"/>
</dbReference>
<sequence length="275" mass="28335">MEPEIWSVTGPQTIDIEAVSSLRAGIVRGRLDVIVHDAPGARVEISEVRGEPVTVTLADGRLDVRHREEGPQGWLKSFLDTVAGNSQNYAVVSIAVPRGTMVELATVSGEGFVSGTGPLTRLNTVSGSLLADGTDGELHLNTVSGDIIARGHAGTLTAKTVSGEVTASGALDDVRATSVSGDVSIDISGRCRTLAATMVSGDLTVRIPQDVGVDLAATMASGRVVVDDERFRATAGKVNAELGPKDGRMTLRAKAVSGDISVVHAPAAAPAEGEH</sequence>
<evidence type="ECO:0000259" key="1">
    <source>
        <dbReference type="Pfam" id="PF13349"/>
    </source>
</evidence>
<evidence type="ECO:0000313" key="3">
    <source>
        <dbReference type="Proteomes" id="UP001319861"/>
    </source>
</evidence>
<keyword evidence="3" id="KW-1185">Reference proteome</keyword>
<feature type="domain" description="DUF4097" evidence="1">
    <location>
        <begin position="49"/>
        <end position="262"/>
    </location>
</feature>
<dbReference type="EMBL" id="AP024525">
    <property type="protein sequence ID" value="BCT76722.1"/>
    <property type="molecule type" value="Genomic_DNA"/>
</dbReference>
<organism evidence="2 3">
    <name type="scientific">Sinomonas cyclohexanicum</name>
    <name type="common">Corynebacterium cyclohexanicum</name>
    <dbReference type="NCBI Taxonomy" id="322009"/>
    <lineage>
        <taxon>Bacteria</taxon>
        <taxon>Bacillati</taxon>
        <taxon>Actinomycetota</taxon>
        <taxon>Actinomycetes</taxon>
        <taxon>Micrococcales</taxon>
        <taxon>Micrococcaceae</taxon>
        <taxon>Sinomonas</taxon>
    </lineage>
</organism>
<dbReference type="Proteomes" id="UP001319861">
    <property type="component" value="Chromosome"/>
</dbReference>
<gene>
    <name evidence="2" type="ORF">SCMU_25640</name>
</gene>
<reference evidence="2 3" key="1">
    <citation type="journal article" date="2021" name="J. Biosci. Bioeng.">
        <title>Identification and characterization of a chc gene cluster responsible for the aromatization pathway of cyclohexanecarboxylate degradation in Sinomonas cyclohexanicum ATCC 51369.</title>
        <authorList>
            <person name="Yamamoto T."/>
            <person name="Hasegawa Y."/>
            <person name="Lau P.C.K."/>
            <person name="Iwaki H."/>
        </authorList>
    </citation>
    <scope>NUCLEOTIDE SEQUENCE [LARGE SCALE GENOMIC DNA]</scope>
    <source>
        <strain evidence="2 3">ATCC 51369</strain>
    </source>
</reference>
<dbReference type="RefSeq" id="WP_229229507.1">
    <property type="nucleotide sequence ID" value="NZ_AP024525.1"/>
</dbReference>
<proteinExistence type="predicted"/>
<accession>A0ABM7PWQ2</accession>
<name>A0ABM7PWQ2_SINCY</name>
<dbReference type="InterPro" id="IPR025164">
    <property type="entry name" value="Toastrack_DUF4097"/>
</dbReference>
<protein>
    <recommendedName>
        <fullName evidence="1">DUF4097 domain-containing protein</fullName>
    </recommendedName>
</protein>